<feature type="transmembrane region" description="Helical" evidence="1">
    <location>
        <begin position="20"/>
        <end position="40"/>
    </location>
</feature>
<evidence type="ECO:0000256" key="1">
    <source>
        <dbReference type="SAM" id="Phobius"/>
    </source>
</evidence>
<evidence type="ECO:0000313" key="2">
    <source>
        <dbReference type="EMBL" id="QGZ94969.1"/>
    </source>
</evidence>
<proteinExistence type="predicted"/>
<evidence type="ECO:0000313" key="3">
    <source>
        <dbReference type="Proteomes" id="UP000431269"/>
    </source>
</evidence>
<dbReference type="Proteomes" id="UP000431269">
    <property type="component" value="Chromosome"/>
</dbReference>
<gene>
    <name evidence="2" type="ORF">DSM104635_01804</name>
</gene>
<protein>
    <submittedName>
        <fullName evidence="2">Uncharacterized protein</fullName>
    </submittedName>
</protein>
<name>A0A6I6MJW3_9CAUL</name>
<dbReference type="EMBL" id="CP047045">
    <property type="protein sequence ID" value="QGZ94969.1"/>
    <property type="molecule type" value="Genomic_DNA"/>
</dbReference>
<keyword evidence="1" id="KW-0812">Transmembrane</keyword>
<dbReference type="AlphaFoldDB" id="A0A6I6MJW3"/>
<dbReference type="KEGG" id="tsv:DSM104635_01804"/>
<sequence length="42" mass="4560">MERFWQILERASLRIGNADATGLGVICLTIICVAALLTMAQP</sequence>
<keyword evidence="1" id="KW-1133">Transmembrane helix</keyword>
<dbReference type="RefSeq" id="WP_267129076.1">
    <property type="nucleotide sequence ID" value="NZ_CP047045.1"/>
</dbReference>
<keyword evidence="3" id="KW-1185">Reference proteome</keyword>
<keyword evidence="1" id="KW-0472">Membrane</keyword>
<organism evidence="2 3">
    <name type="scientific">Terricaulis silvestris</name>
    <dbReference type="NCBI Taxonomy" id="2686094"/>
    <lineage>
        <taxon>Bacteria</taxon>
        <taxon>Pseudomonadati</taxon>
        <taxon>Pseudomonadota</taxon>
        <taxon>Alphaproteobacteria</taxon>
        <taxon>Caulobacterales</taxon>
        <taxon>Caulobacteraceae</taxon>
        <taxon>Terricaulis</taxon>
    </lineage>
</organism>
<accession>A0A6I6MJW3</accession>
<reference evidence="3" key="1">
    <citation type="submission" date="2019-12" db="EMBL/GenBank/DDBJ databases">
        <title>Complete genome of Terracaulis silvestris 0127_4.</title>
        <authorList>
            <person name="Vieira S."/>
            <person name="Riedel T."/>
            <person name="Sproer C."/>
            <person name="Pascual J."/>
            <person name="Boedeker C."/>
            <person name="Overmann J."/>
        </authorList>
    </citation>
    <scope>NUCLEOTIDE SEQUENCE [LARGE SCALE GENOMIC DNA]</scope>
    <source>
        <strain evidence="3">0127_4</strain>
    </source>
</reference>